<evidence type="ECO:0000259" key="9">
    <source>
        <dbReference type="PROSITE" id="PS51278"/>
    </source>
</evidence>
<comment type="caution">
    <text evidence="10">The sequence shown here is derived from an EMBL/GenBank/DDBJ whole genome shotgun (WGS) entry which is preliminary data.</text>
</comment>
<dbReference type="Proteomes" id="UP000636755">
    <property type="component" value="Unassembled WGS sequence"/>
</dbReference>
<keyword evidence="4 7" id="KW-0808">Transferase</keyword>
<dbReference type="EC" id="2.4.2.14" evidence="7"/>
<keyword evidence="7" id="KW-0408">Iron</keyword>
<dbReference type="InterPro" id="IPR000836">
    <property type="entry name" value="PRTase_dom"/>
</dbReference>
<dbReference type="PROSITE" id="PS51278">
    <property type="entry name" value="GATASE_TYPE_2"/>
    <property type="match status" value="1"/>
</dbReference>
<comment type="similarity">
    <text evidence="2 7 8">In the C-terminal section; belongs to the purine/pyrimidine phosphoribosyltransferase family.</text>
</comment>
<dbReference type="HAMAP" id="MF_01931">
    <property type="entry name" value="PurF"/>
    <property type="match status" value="1"/>
</dbReference>
<comment type="cofactor">
    <cofactor evidence="7">
        <name>Mg(2+)</name>
        <dbReference type="ChEBI" id="CHEBI:18420"/>
    </cofactor>
    <text evidence="7">Binds 1 Mg(2+) ion per subunit.</text>
</comment>
<evidence type="ECO:0000256" key="3">
    <source>
        <dbReference type="ARBA" id="ARBA00022676"/>
    </source>
</evidence>
<dbReference type="SUPFAM" id="SSF56235">
    <property type="entry name" value="N-terminal nucleophile aminohydrolases (Ntn hydrolases)"/>
    <property type="match status" value="1"/>
</dbReference>
<dbReference type="GO" id="GO:0004044">
    <property type="term" value="F:amidophosphoribosyltransferase activity"/>
    <property type="evidence" value="ECO:0007669"/>
    <property type="project" value="UniProtKB-EC"/>
</dbReference>
<keyword evidence="7" id="KW-0411">Iron-sulfur</keyword>
<comment type="pathway">
    <text evidence="1 7 8">Purine metabolism; IMP biosynthesis via de novo pathway; N(1)-(5-phospho-D-ribosyl)glycinamide from 5-phospho-alpha-D-ribose 1-diphosphate: step 1/2.</text>
</comment>
<feature type="domain" description="Glutamine amidotransferase type-2" evidence="9">
    <location>
        <begin position="17"/>
        <end position="242"/>
    </location>
</feature>
<gene>
    <name evidence="7" type="primary">purF</name>
    <name evidence="10" type="ORF">H8R91_05850</name>
</gene>
<dbReference type="InterPro" id="IPR017932">
    <property type="entry name" value="GATase_2_dom"/>
</dbReference>
<keyword evidence="7" id="KW-0479">Metal-binding</keyword>
<evidence type="ECO:0000313" key="10">
    <source>
        <dbReference type="EMBL" id="MBC5728050.1"/>
    </source>
</evidence>
<accession>A0ABR7HKI5</accession>
<evidence type="ECO:0000256" key="6">
    <source>
        <dbReference type="ARBA" id="ARBA00022962"/>
    </source>
</evidence>
<dbReference type="InterPro" id="IPR029055">
    <property type="entry name" value="Ntn_hydrolases_N"/>
</dbReference>
<dbReference type="Gene3D" id="3.60.20.10">
    <property type="entry name" value="Glutamine Phosphoribosylpyrophosphate, subunit 1, domain 1"/>
    <property type="match status" value="1"/>
</dbReference>
<protein>
    <recommendedName>
        <fullName evidence="7">Amidophosphoribosyltransferase</fullName>
        <shortName evidence="7">ATase</shortName>
        <ecNumber evidence="7">2.4.2.14</ecNumber>
    </recommendedName>
    <alternativeName>
        <fullName evidence="7">Glutamine phosphoribosylpyrophosphate amidotransferase</fullName>
        <shortName evidence="7">GPATase</shortName>
    </alternativeName>
</protein>
<feature type="active site" description="Nucleophile" evidence="7">
    <location>
        <position position="17"/>
    </location>
</feature>
<evidence type="ECO:0000256" key="5">
    <source>
        <dbReference type="ARBA" id="ARBA00022755"/>
    </source>
</evidence>
<dbReference type="PIRSF" id="PIRSF000485">
    <property type="entry name" value="Amd_phspho_trans"/>
    <property type="match status" value="1"/>
</dbReference>
<feature type="binding site" evidence="7">
    <location>
        <position position="458"/>
    </location>
    <ligand>
        <name>[4Fe-4S] cluster</name>
        <dbReference type="ChEBI" id="CHEBI:49883"/>
    </ligand>
</feature>
<dbReference type="InterPro" id="IPR005854">
    <property type="entry name" value="PurF"/>
</dbReference>
<comment type="cofactor">
    <cofactor evidence="7">
        <name>[4Fe-4S] cluster</name>
        <dbReference type="ChEBI" id="CHEBI:49883"/>
    </cofactor>
    <text evidence="7">Binds 1 [4Fe-4S] cluster per subunit.</text>
</comment>
<feature type="binding site" evidence="7">
    <location>
        <position position="367"/>
    </location>
    <ligand>
        <name>Mg(2+)</name>
        <dbReference type="ChEBI" id="CHEBI:18420"/>
    </ligand>
</feature>
<evidence type="ECO:0000256" key="8">
    <source>
        <dbReference type="PIRNR" id="PIRNR000485"/>
    </source>
</evidence>
<keyword evidence="11" id="KW-1185">Reference proteome</keyword>
<evidence type="ECO:0000313" key="11">
    <source>
        <dbReference type="Proteomes" id="UP000636755"/>
    </source>
</evidence>
<feature type="binding site" evidence="7">
    <location>
        <position position="368"/>
    </location>
    <ligand>
        <name>Mg(2+)</name>
        <dbReference type="ChEBI" id="CHEBI:18420"/>
    </ligand>
</feature>
<dbReference type="CDD" id="cd06223">
    <property type="entry name" value="PRTases_typeI"/>
    <property type="match status" value="1"/>
</dbReference>
<dbReference type="RefSeq" id="WP_178587339.1">
    <property type="nucleotide sequence ID" value="NZ_JACOPS010000002.1"/>
</dbReference>
<keyword evidence="6 7" id="KW-0315">Glutamine amidotransferase</keyword>
<dbReference type="EMBL" id="JACOPS010000002">
    <property type="protein sequence ID" value="MBC5728050.1"/>
    <property type="molecule type" value="Genomic_DNA"/>
</dbReference>
<dbReference type="Gene3D" id="3.40.50.2020">
    <property type="match status" value="1"/>
</dbReference>
<dbReference type="InterPro" id="IPR029057">
    <property type="entry name" value="PRTase-like"/>
</dbReference>
<feature type="binding site" evidence="7">
    <location>
        <position position="455"/>
    </location>
    <ligand>
        <name>[4Fe-4S] cluster</name>
        <dbReference type="ChEBI" id="CHEBI:49883"/>
    </ligand>
</feature>
<dbReference type="Pfam" id="PF13537">
    <property type="entry name" value="GATase_7"/>
    <property type="match status" value="1"/>
</dbReference>
<dbReference type="SUPFAM" id="SSF53271">
    <property type="entry name" value="PRTase-like"/>
    <property type="match status" value="1"/>
</dbReference>
<proteinExistence type="inferred from homology"/>
<feature type="binding site" evidence="7">
    <location>
        <position position="306"/>
    </location>
    <ligand>
        <name>Mg(2+)</name>
        <dbReference type="ChEBI" id="CHEBI:18420"/>
    </ligand>
</feature>
<organism evidence="10 11">
    <name type="scientific">Ruminococcus intestinalis</name>
    <dbReference type="NCBI Taxonomy" id="2763066"/>
    <lineage>
        <taxon>Bacteria</taxon>
        <taxon>Bacillati</taxon>
        <taxon>Bacillota</taxon>
        <taxon>Clostridia</taxon>
        <taxon>Eubacteriales</taxon>
        <taxon>Oscillospiraceae</taxon>
        <taxon>Ruminococcus</taxon>
    </lineage>
</organism>
<name>A0ABR7HKI5_9FIRM</name>
<evidence type="ECO:0000256" key="7">
    <source>
        <dbReference type="HAMAP-Rule" id="MF_01931"/>
    </source>
</evidence>
<sequence length="483" mass="52838">MIKYVDIYDKDKVNDECGVFGVYKDSSDDFNIASLTREALYGLQHRGQVSAGITVNNNENFTTVKEFGMVSEVFNDKAIDKLGDGNIAVGHVRYSAHESLDRAANQPLVMRYIAGSLAIASNGAITNFAEIRQQLEHGGAIFQSNSNVEIMSYVIATERCTTDDLETAVLFAMDKLEGAYSAVLCGPSRLIGFRDKNGFRPLCIGKLNNSYIITSESCVIDSLGGEFLRDVEPGEMVVIDETGFHSYKSRIKAYNTSMCIFEYVYVARPDSVIDGVSVHNARFKAGELLYNEHPIDADMVCGVPDSGIIAAQGYAKASGIPYGTGFVKNKYIGRTVGTGKDKKKRLLKTRLTALKANVSGKRIIIVDDSIVRGETANHIVKLLRDAGAKEVHMLISSPPFVCPCYFGMDIHNKESLIANRFSQEEICNKIGADSLGYLSVSGLNQIAEGADVGFCNGCFTGEYPAEIPRTIFVDKFAKKINKK</sequence>
<comment type="function">
    <text evidence="7">Catalyzes the formation of phosphoribosylamine from phosphoribosylpyrophosphate (PRPP) and glutamine.</text>
</comment>
<feature type="binding site" evidence="7">
    <location>
        <position position="404"/>
    </location>
    <ligand>
        <name>[4Fe-4S] cluster</name>
        <dbReference type="ChEBI" id="CHEBI:49883"/>
    </ligand>
</feature>
<keyword evidence="5 7" id="KW-0658">Purine biosynthesis</keyword>
<dbReference type="PANTHER" id="PTHR11907">
    <property type="entry name" value="AMIDOPHOSPHORIBOSYLTRANSFERASE"/>
    <property type="match status" value="1"/>
</dbReference>
<reference evidence="10 11" key="1">
    <citation type="submission" date="2020-08" db="EMBL/GenBank/DDBJ databases">
        <title>Genome public.</title>
        <authorList>
            <person name="Liu C."/>
            <person name="Sun Q."/>
        </authorList>
    </citation>
    <scope>NUCLEOTIDE SEQUENCE [LARGE SCALE GENOMIC DNA]</scope>
    <source>
        <strain evidence="10 11">NSJ-71</strain>
    </source>
</reference>
<evidence type="ECO:0000256" key="4">
    <source>
        <dbReference type="ARBA" id="ARBA00022679"/>
    </source>
</evidence>
<keyword evidence="7" id="KW-0460">Magnesium</keyword>
<evidence type="ECO:0000256" key="2">
    <source>
        <dbReference type="ARBA" id="ARBA00010138"/>
    </source>
</evidence>
<comment type="catalytic activity">
    <reaction evidence="7 8">
        <text>5-phospho-beta-D-ribosylamine + L-glutamate + diphosphate = 5-phospho-alpha-D-ribose 1-diphosphate + L-glutamine + H2O</text>
        <dbReference type="Rhea" id="RHEA:14905"/>
        <dbReference type="ChEBI" id="CHEBI:15377"/>
        <dbReference type="ChEBI" id="CHEBI:29985"/>
        <dbReference type="ChEBI" id="CHEBI:33019"/>
        <dbReference type="ChEBI" id="CHEBI:58017"/>
        <dbReference type="ChEBI" id="CHEBI:58359"/>
        <dbReference type="ChEBI" id="CHEBI:58681"/>
        <dbReference type="EC" id="2.4.2.14"/>
    </reaction>
</comment>
<evidence type="ECO:0000256" key="1">
    <source>
        <dbReference type="ARBA" id="ARBA00005209"/>
    </source>
</evidence>
<keyword evidence="7" id="KW-0004">4Fe-4S</keyword>
<dbReference type="Pfam" id="PF00156">
    <property type="entry name" value="Pribosyltran"/>
    <property type="match status" value="1"/>
</dbReference>
<dbReference type="NCBIfam" id="TIGR01134">
    <property type="entry name" value="purF"/>
    <property type="match status" value="1"/>
</dbReference>
<keyword evidence="3 7" id="KW-0328">Glycosyltransferase</keyword>
<feature type="binding site" evidence="7">
    <location>
        <position position="259"/>
    </location>
    <ligand>
        <name>[4Fe-4S] cluster</name>
        <dbReference type="ChEBI" id="CHEBI:49883"/>
    </ligand>
</feature>